<evidence type="ECO:0000313" key="16">
    <source>
        <dbReference type="EMBL" id="MBW7456726.1"/>
    </source>
</evidence>
<dbReference type="SMART" id="SM00387">
    <property type="entry name" value="HATPase_c"/>
    <property type="match status" value="1"/>
</dbReference>
<keyword evidence="7 14" id="KW-0812">Transmembrane</keyword>
<evidence type="ECO:0000256" key="9">
    <source>
        <dbReference type="ARBA" id="ARBA00022777"/>
    </source>
</evidence>
<evidence type="ECO:0000256" key="14">
    <source>
        <dbReference type="SAM" id="Phobius"/>
    </source>
</evidence>
<dbReference type="EMBL" id="JAHZIK010000649">
    <property type="protein sequence ID" value="MBW7456726.1"/>
    <property type="molecule type" value="Genomic_DNA"/>
</dbReference>
<comment type="caution">
    <text evidence="16">The sequence shown here is derived from an EMBL/GenBank/DDBJ whole genome shotgun (WGS) entry which is preliminary data.</text>
</comment>
<keyword evidence="8" id="KW-0547">Nucleotide-binding</keyword>
<keyword evidence="4" id="KW-1003">Cell membrane</keyword>
<dbReference type="InterPro" id="IPR036890">
    <property type="entry name" value="HATPase_C_sf"/>
</dbReference>
<dbReference type="SMART" id="SM00388">
    <property type="entry name" value="HisKA"/>
    <property type="match status" value="1"/>
</dbReference>
<evidence type="ECO:0000256" key="10">
    <source>
        <dbReference type="ARBA" id="ARBA00022840"/>
    </source>
</evidence>
<name>A0ABS7C791_9BACL</name>
<organism evidence="16 17">
    <name type="scientific">Paenibacillus sepulcri</name>
    <dbReference type="NCBI Taxonomy" id="359917"/>
    <lineage>
        <taxon>Bacteria</taxon>
        <taxon>Bacillati</taxon>
        <taxon>Bacillota</taxon>
        <taxon>Bacilli</taxon>
        <taxon>Bacillales</taxon>
        <taxon>Paenibacillaceae</taxon>
        <taxon>Paenibacillus</taxon>
    </lineage>
</organism>
<dbReference type="SUPFAM" id="SSF55874">
    <property type="entry name" value="ATPase domain of HSP90 chaperone/DNA topoisomerase II/histidine kinase"/>
    <property type="match status" value="1"/>
</dbReference>
<keyword evidence="12" id="KW-0902">Two-component regulatory system</keyword>
<keyword evidence="13 14" id="KW-0472">Membrane</keyword>
<evidence type="ECO:0000256" key="12">
    <source>
        <dbReference type="ARBA" id="ARBA00023012"/>
    </source>
</evidence>
<dbReference type="InterPro" id="IPR011620">
    <property type="entry name" value="Sig_transdc_His_kinase_LytS_TM"/>
</dbReference>
<dbReference type="GO" id="GO:0016301">
    <property type="term" value="F:kinase activity"/>
    <property type="evidence" value="ECO:0007669"/>
    <property type="project" value="UniProtKB-KW"/>
</dbReference>
<keyword evidence="9 16" id="KW-0418">Kinase</keyword>
<dbReference type="Pfam" id="PF00512">
    <property type="entry name" value="HisKA"/>
    <property type="match status" value="1"/>
</dbReference>
<dbReference type="PROSITE" id="PS50109">
    <property type="entry name" value="HIS_KIN"/>
    <property type="match status" value="1"/>
</dbReference>
<dbReference type="InterPro" id="IPR036097">
    <property type="entry name" value="HisK_dim/P_sf"/>
</dbReference>
<evidence type="ECO:0000256" key="2">
    <source>
        <dbReference type="ARBA" id="ARBA00004651"/>
    </source>
</evidence>
<evidence type="ECO:0000256" key="8">
    <source>
        <dbReference type="ARBA" id="ARBA00022741"/>
    </source>
</evidence>
<evidence type="ECO:0000256" key="7">
    <source>
        <dbReference type="ARBA" id="ARBA00022692"/>
    </source>
</evidence>
<dbReference type="SUPFAM" id="SSF47384">
    <property type="entry name" value="Homodimeric domain of signal transducing histidine kinase"/>
    <property type="match status" value="1"/>
</dbReference>
<dbReference type="PANTHER" id="PTHR43065">
    <property type="entry name" value="SENSOR HISTIDINE KINASE"/>
    <property type="match status" value="1"/>
</dbReference>
<dbReference type="Gene3D" id="1.10.287.130">
    <property type="match status" value="1"/>
</dbReference>
<dbReference type="InterPro" id="IPR003661">
    <property type="entry name" value="HisK_dim/P_dom"/>
</dbReference>
<dbReference type="InterPro" id="IPR003594">
    <property type="entry name" value="HATPase_dom"/>
</dbReference>
<feature type="transmembrane region" description="Helical" evidence="14">
    <location>
        <begin position="126"/>
        <end position="145"/>
    </location>
</feature>
<dbReference type="InterPro" id="IPR004358">
    <property type="entry name" value="Sig_transdc_His_kin-like_C"/>
</dbReference>
<evidence type="ECO:0000256" key="3">
    <source>
        <dbReference type="ARBA" id="ARBA00012438"/>
    </source>
</evidence>
<evidence type="ECO:0000313" key="17">
    <source>
        <dbReference type="Proteomes" id="UP001519887"/>
    </source>
</evidence>
<sequence>MPLYVENLNLDRRTEFYYSRIWQVKNMTIIKDFVLQLTLIALPMFIYHTFVNDRLKNDKTQRLVLSALWGLSLIFCMSFPAIASNYRLDLRIVPLLMGTLYGGFGTGVILAVLVILYRLYIGFDTGFYTTVLALLTTMPVILYFQKPFEKAKKAKKVKIAIFLSLFYTLVGITWFCTLRNVSWESLGVQAVHLAFILLVIWFFTTLNENMKEIHQLRLEVQNAGKLQVISDLTSVFAHEIRNPMQVTRGFLQLLNEPDLTDQKKKYIRLSIEELDRANEIINDLLLFGKPSTNCTERVNVGNLLQRILNILDSYTTSQNVAVTTDINDDCWTNAVPQKLNQCLVNILKNAIESMPNGGTVWASCAPTGDGQIQISIKDQGIGMTKQEIDRLGSPFYSLKKSGTGLGMMISFQIIRSFHGKVRVTSEKNIGTEIIILLPKAG</sequence>
<dbReference type="Pfam" id="PF07694">
    <property type="entry name" value="5TM-5TMR_LYT"/>
    <property type="match status" value="1"/>
</dbReference>
<evidence type="ECO:0000256" key="13">
    <source>
        <dbReference type="ARBA" id="ARBA00023136"/>
    </source>
</evidence>
<dbReference type="PANTHER" id="PTHR43065:SF46">
    <property type="entry name" value="C4-DICARBOXYLATE TRANSPORT SENSOR PROTEIN DCTB"/>
    <property type="match status" value="1"/>
</dbReference>
<proteinExistence type="predicted"/>
<feature type="transmembrane region" description="Helical" evidence="14">
    <location>
        <begin position="63"/>
        <end position="83"/>
    </location>
</feature>
<keyword evidence="17" id="KW-1185">Reference proteome</keyword>
<keyword evidence="5" id="KW-0597">Phosphoprotein</keyword>
<reference evidence="16 17" key="1">
    <citation type="submission" date="2021-07" db="EMBL/GenBank/DDBJ databases">
        <title>Paenibacillus radiodurans sp. nov., isolated from the southeastern edge of Tengger Desert.</title>
        <authorList>
            <person name="Zhang G."/>
        </authorList>
    </citation>
    <scope>NUCLEOTIDE SEQUENCE [LARGE SCALE GENOMIC DNA]</scope>
    <source>
        <strain evidence="16 17">CCM 7311</strain>
    </source>
</reference>
<evidence type="ECO:0000256" key="11">
    <source>
        <dbReference type="ARBA" id="ARBA00022989"/>
    </source>
</evidence>
<comment type="catalytic activity">
    <reaction evidence="1">
        <text>ATP + protein L-histidine = ADP + protein N-phospho-L-histidine.</text>
        <dbReference type="EC" id="2.7.13.3"/>
    </reaction>
</comment>
<dbReference type="Proteomes" id="UP001519887">
    <property type="component" value="Unassembled WGS sequence"/>
</dbReference>
<evidence type="ECO:0000256" key="5">
    <source>
        <dbReference type="ARBA" id="ARBA00022553"/>
    </source>
</evidence>
<comment type="subcellular location">
    <subcellularLocation>
        <location evidence="2">Cell membrane</location>
        <topology evidence="2">Multi-pass membrane protein</topology>
    </subcellularLocation>
</comment>
<dbReference type="EC" id="2.7.13.3" evidence="3"/>
<dbReference type="PRINTS" id="PR00344">
    <property type="entry name" value="BCTRLSENSOR"/>
</dbReference>
<evidence type="ECO:0000259" key="15">
    <source>
        <dbReference type="PROSITE" id="PS50109"/>
    </source>
</evidence>
<gene>
    <name evidence="16" type="ORF">K0U00_22055</name>
</gene>
<protein>
    <recommendedName>
        <fullName evidence="3">histidine kinase</fullName>
        <ecNumber evidence="3">2.7.13.3</ecNumber>
    </recommendedName>
</protein>
<keyword evidence="10" id="KW-0067">ATP-binding</keyword>
<feature type="transmembrane region" description="Helical" evidence="14">
    <location>
        <begin position="95"/>
        <end position="120"/>
    </location>
</feature>
<accession>A0ABS7C791</accession>
<feature type="transmembrane region" description="Helical" evidence="14">
    <location>
        <begin position="187"/>
        <end position="207"/>
    </location>
</feature>
<dbReference type="Gene3D" id="3.30.565.10">
    <property type="entry name" value="Histidine kinase-like ATPase, C-terminal domain"/>
    <property type="match status" value="1"/>
</dbReference>
<evidence type="ECO:0000256" key="1">
    <source>
        <dbReference type="ARBA" id="ARBA00000085"/>
    </source>
</evidence>
<dbReference type="Pfam" id="PF02518">
    <property type="entry name" value="HATPase_c"/>
    <property type="match status" value="1"/>
</dbReference>
<dbReference type="InterPro" id="IPR005467">
    <property type="entry name" value="His_kinase_dom"/>
</dbReference>
<feature type="transmembrane region" description="Helical" evidence="14">
    <location>
        <begin position="33"/>
        <end position="51"/>
    </location>
</feature>
<dbReference type="CDD" id="cd00082">
    <property type="entry name" value="HisKA"/>
    <property type="match status" value="1"/>
</dbReference>
<feature type="domain" description="Histidine kinase" evidence="15">
    <location>
        <begin position="235"/>
        <end position="441"/>
    </location>
</feature>
<feature type="transmembrane region" description="Helical" evidence="14">
    <location>
        <begin position="157"/>
        <end position="175"/>
    </location>
</feature>
<keyword evidence="11 14" id="KW-1133">Transmembrane helix</keyword>
<keyword evidence="6" id="KW-0808">Transferase</keyword>
<evidence type="ECO:0000256" key="6">
    <source>
        <dbReference type="ARBA" id="ARBA00022679"/>
    </source>
</evidence>
<evidence type="ECO:0000256" key="4">
    <source>
        <dbReference type="ARBA" id="ARBA00022475"/>
    </source>
</evidence>